<keyword evidence="3" id="KW-1185">Reference proteome</keyword>
<reference evidence="2 3" key="1">
    <citation type="submission" date="2016-10" db="EMBL/GenBank/DDBJ databases">
        <authorList>
            <person name="de Groot N.N."/>
        </authorList>
    </citation>
    <scope>NUCLEOTIDE SEQUENCE [LARGE SCALE GENOMIC DNA]</scope>
    <source>
        <strain evidence="2 3">DSM 21039</strain>
    </source>
</reference>
<evidence type="ECO:0000256" key="1">
    <source>
        <dbReference type="SAM" id="Phobius"/>
    </source>
</evidence>
<dbReference type="AlphaFoldDB" id="A0A1H7H2H1"/>
<keyword evidence="1" id="KW-0472">Membrane</keyword>
<organism evidence="2 3">
    <name type="scientific">Chitinophaga rupis</name>
    <dbReference type="NCBI Taxonomy" id="573321"/>
    <lineage>
        <taxon>Bacteria</taxon>
        <taxon>Pseudomonadati</taxon>
        <taxon>Bacteroidota</taxon>
        <taxon>Chitinophagia</taxon>
        <taxon>Chitinophagales</taxon>
        <taxon>Chitinophagaceae</taxon>
        <taxon>Chitinophaga</taxon>
    </lineage>
</organism>
<proteinExistence type="predicted"/>
<protein>
    <submittedName>
        <fullName evidence="2">Uncharacterized protein</fullName>
    </submittedName>
</protein>
<name>A0A1H7H2H1_9BACT</name>
<dbReference type="EMBL" id="FOBB01000001">
    <property type="protein sequence ID" value="SEK44521.1"/>
    <property type="molecule type" value="Genomic_DNA"/>
</dbReference>
<sequence>MLTQYLKDVSKKAVLRYSSSVAGCSYILLFLRVASKHVPKYGSFAVF</sequence>
<evidence type="ECO:0000313" key="2">
    <source>
        <dbReference type="EMBL" id="SEK44521.1"/>
    </source>
</evidence>
<feature type="transmembrane region" description="Helical" evidence="1">
    <location>
        <begin position="14"/>
        <end position="34"/>
    </location>
</feature>
<keyword evidence="1" id="KW-0812">Transmembrane</keyword>
<dbReference type="Proteomes" id="UP000198984">
    <property type="component" value="Unassembled WGS sequence"/>
</dbReference>
<gene>
    <name evidence="2" type="ORF">SAMN04488505_101213</name>
</gene>
<evidence type="ECO:0000313" key="3">
    <source>
        <dbReference type="Proteomes" id="UP000198984"/>
    </source>
</evidence>
<accession>A0A1H7H2H1</accession>
<keyword evidence="1" id="KW-1133">Transmembrane helix</keyword>